<accession>A0A699H9B0</accession>
<name>A0A699H9B0_TANCI</name>
<gene>
    <name evidence="1" type="ORF">Tci_346686</name>
</gene>
<dbReference type="AlphaFoldDB" id="A0A699H9B0"/>
<proteinExistence type="predicted"/>
<reference evidence="1" key="1">
    <citation type="journal article" date="2019" name="Sci. Rep.">
        <title>Draft genome of Tanacetum cinerariifolium, the natural source of mosquito coil.</title>
        <authorList>
            <person name="Yamashiro T."/>
            <person name="Shiraishi A."/>
            <person name="Satake H."/>
            <person name="Nakayama K."/>
        </authorList>
    </citation>
    <scope>NUCLEOTIDE SEQUENCE</scope>
</reference>
<protein>
    <submittedName>
        <fullName evidence="1">Phospholipase-like protein</fullName>
    </submittedName>
</protein>
<comment type="caution">
    <text evidence="1">The sequence shown here is derived from an EMBL/GenBank/DDBJ whole genome shotgun (WGS) entry which is preliminary data.</text>
</comment>
<sequence length="193" mass="22453">MDERQYVYDAKVIIRCMLHILQTIKTKLSWKGDHREIFSRTVFGKGLDLRTTSDDNHLLNFLLQHQRYVDNSSTSSPFMFDIEEDKSSFHLSVFPMIGNIKGERLFELVKNDREFNELEDEDVVCVCLLLALDYVFMGQELKHDNKVTEEQEDVGVSNLMDVDQPYLGNNVFDDVHVEDADQTKVNIVVVPFE</sequence>
<organism evidence="1">
    <name type="scientific">Tanacetum cinerariifolium</name>
    <name type="common">Dalmatian daisy</name>
    <name type="synonym">Chrysanthemum cinerariifolium</name>
    <dbReference type="NCBI Taxonomy" id="118510"/>
    <lineage>
        <taxon>Eukaryota</taxon>
        <taxon>Viridiplantae</taxon>
        <taxon>Streptophyta</taxon>
        <taxon>Embryophyta</taxon>
        <taxon>Tracheophyta</taxon>
        <taxon>Spermatophyta</taxon>
        <taxon>Magnoliopsida</taxon>
        <taxon>eudicotyledons</taxon>
        <taxon>Gunneridae</taxon>
        <taxon>Pentapetalae</taxon>
        <taxon>asterids</taxon>
        <taxon>campanulids</taxon>
        <taxon>Asterales</taxon>
        <taxon>Asteraceae</taxon>
        <taxon>Asteroideae</taxon>
        <taxon>Anthemideae</taxon>
        <taxon>Anthemidinae</taxon>
        <taxon>Tanacetum</taxon>
    </lineage>
</organism>
<dbReference type="EMBL" id="BKCJ010127457">
    <property type="protein sequence ID" value="GEX74711.1"/>
    <property type="molecule type" value="Genomic_DNA"/>
</dbReference>
<evidence type="ECO:0000313" key="1">
    <source>
        <dbReference type="EMBL" id="GEX74711.1"/>
    </source>
</evidence>